<dbReference type="SUPFAM" id="SSF102405">
    <property type="entry name" value="MCP/YpsA-like"/>
    <property type="match status" value="1"/>
</dbReference>
<dbReference type="InterPro" id="IPR005268">
    <property type="entry name" value="CHP00725"/>
</dbReference>
<organism evidence="1 2">
    <name type="scientific">Oceanibaculum indicum</name>
    <dbReference type="NCBI Taxonomy" id="526216"/>
    <lineage>
        <taxon>Bacteria</taxon>
        <taxon>Pseudomonadati</taxon>
        <taxon>Pseudomonadota</taxon>
        <taxon>Alphaproteobacteria</taxon>
        <taxon>Rhodospirillales</taxon>
        <taxon>Oceanibaculaceae</taxon>
        <taxon>Oceanibaculum</taxon>
    </lineage>
</organism>
<comment type="caution">
    <text evidence="1">The sequence shown here is derived from an EMBL/GenBank/DDBJ whole genome shotgun (WGS) entry which is preliminary data.</text>
</comment>
<evidence type="ECO:0000313" key="1">
    <source>
        <dbReference type="EMBL" id="RKQ72295.1"/>
    </source>
</evidence>
<accession>A0A420WN34</accession>
<dbReference type="OrthoDB" id="9794039at2"/>
<evidence type="ECO:0000313" key="2">
    <source>
        <dbReference type="Proteomes" id="UP000277424"/>
    </source>
</evidence>
<dbReference type="AlphaFoldDB" id="A0A420WN34"/>
<dbReference type="PANTHER" id="PTHR43393">
    <property type="entry name" value="CYTOKININ RIBOSIDE 5'-MONOPHOSPHATE PHOSPHORIBOHYDROLASE"/>
    <property type="match status" value="1"/>
</dbReference>
<dbReference type="Gene3D" id="3.40.50.450">
    <property type="match status" value="1"/>
</dbReference>
<evidence type="ECO:0008006" key="3">
    <source>
        <dbReference type="Google" id="ProtNLM"/>
    </source>
</evidence>
<sequence length="211" mass="21601">MTISLFHSESANALFGAAGRFDAWALRWTAEAADQPADATAIAPCEAVARLAQAGLMRRAPVAVIGPRDAKPEEAVIAEALGKGIGTLGLQLLCGGKNGVMEAVCKGCLEAGGLPIGLVPDEEWSAANPYVAIPLATGIGPARNAIIARAAEVLIAVGGSYGTLSEMAYGLHFDRLVLTLGDAPSVPGAVACATVEEALDRACARLLRIDR</sequence>
<dbReference type="InterPro" id="IPR052341">
    <property type="entry name" value="LOG_family_nucleotidases"/>
</dbReference>
<dbReference type="NCBIfam" id="TIGR00725">
    <property type="entry name" value="TIGR00725 family protein"/>
    <property type="match status" value="1"/>
</dbReference>
<dbReference type="RefSeq" id="WP_121216670.1">
    <property type="nucleotide sequence ID" value="NZ_RBIG01000001.1"/>
</dbReference>
<dbReference type="Proteomes" id="UP000277424">
    <property type="component" value="Unassembled WGS sequence"/>
</dbReference>
<dbReference type="Pfam" id="PF18306">
    <property type="entry name" value="LDcluster4"/>
    <property type="match status" value="1"/>
</dbReference>
<gene>
    <name evidence="1" type="ORF">BCL74_0058</name>
</gene>
<name>A0A420WN34_9PROT</name>
<dbReference type="InterPro" id="IPR041164">
    <property type="entry name" value="LDcluster4"/>
</dbReference>
<dbReference type="EMBL" id="RBIG01000001">
    <property type="protein sequence ID" value="RKQ72295.1"/>
    <property type="molecule type" value="Genomic_DNA"/>
</dbReference>
<protein>
    <recommendedName>
        <fullName evidence="3">Rossmann fold nucleotide-binding protein</fullName>
    </recommendedName>
</protein>
<proteinExistence type="predicted"/>
<dbReference type="GO" id="GO:0005829">
    <property type="term" value="C:cytosol"/>
    <property type="evidence" value="ECO:0007669"/>
    <property type="project" value="TreeGrafter"/>
</dbReference>
<dbReference type="PANTHER" id="PTHR43393:SF3">
    <property type="entry name" value="LYSINE DECARBOXYLASE-LIKE PROTEIN"/>
    <property type="match status" value="1"/>
</dbReference>
<reference evidence="1 2" key="1">
    <citation type="submission" date="2018-10" db="EMBL/GenBank/DDBJ databases">
        <title>Comparative analysis of microorganisms from saline springs in Andes Mountain Range, Colombia.</title>
        <authorList>
            <person name="Rubin E."/>
        </authorList>
    </citation>
    <scope>NUCLEOTIDE SEQUENCE [LARGE SCALE GENOMIC DNA]</scope>
    <source>
        <strain evidence="1 2">USBA 36</strain>
    </source>
</reference>